<evidence type="ECO:0000313" key="2">
    <source>
        <dbReference type="EMBL" id="KYK57582.1"/>
    </source>
</evidence>
<proteinExistence type="predicted"/>
<gene>
    <name evidence="2" type="ORF">DCS_04593</name>
</gene>
<dbReference type="Proteomes" id="UP000076580">
    <property type="component" value="Chromosome 02"/>
</dbReference>
<name>A0A151GKP5_DRECN</name>
<dbReference type="RefSeq" id="XP_040656934.1">
    <property type="nucleotide sequence ID" value="XM_040801901.1"/>
</dbReference>
<organism evidence="2 3">
    <name type="scientific">Drechmeria coniospora</name>
    <name type="common">Nematophagous fungus</name>
    <name type="synonym">Meria coniospora</name>
    <dbReference type="NCBI Taxonomy" id="98403"/>
    <lineage>
        <taxon>Eukaryota</taxon>
        <taxon>Fungi</taxon>
        <taxon>Dikarya</taxon>
        <taxon>Ascomycota</taxon>
        <taxon>Pezizomycotina</taxon>
        <taxon>Sordariomycetes</taxon>
        <taxon>Hypocreomycetidae</taxon>
        <taxon>Hypocreales</taxon>
        <taxon>Ophiocordycipitaceae</taxon>
        <taxon>Drechmeria</taxon>
    </lineage>
</organism>
<dbReference type="AlphaFoldDB" id="A0A151GKP5"/>
<feature type="region of interest" description="Disordered" evidence="1">
    <location>
        <begin position="269"/>
        <end position="293"/>
    </location>
</feature>
<dbReference type="InParanoid" id="A0A151GKP5"/>
<feature type="region of interest" description="Disordered" evidence="1">
    <location>
        <begin position="194"/>
        <end position="220"/>
    </location>
</feature>
<dbReference type="GeneID" id="63717236"/>
<protein>
    <submittedName>
        <fullName evidence="2">Uncharacterized protein</fullName>
    </submittedName>
</protein>
<evidence type="ECO:0000256" key="1">
    <source>
        <dbReference type="SAM" id="MobiDB-lite"/>
    </source>
</evidence>
<accession>A0A151GKP5</accession>
<keyword evidence="3" id="KW-1185">Reference proteome</keyword>
<sequence length="416" mass="47755">MKYAQQVRNFTDALESEAHKFATTSLGRHLIYDGLQKVDKAHQLVNQYMFNPVTLWFIYTSCVFYWRVPQYDVTPWSRRLWESYGLKPGTNLRQWIRRRNPIKPESSSSSSITQARRVWRKSHATDVLNRCEWRERFAHRIMPARERGIDHASWFTCNSTFMYNSTLAHNVTFSDNTTFSYGGNKNNLMFLPPARPHSAAPKGKNKVRRRPGKESDRQFTPQTINVTELVRQVQADKEEAPGGNRQSTSLESLDAERVDVMRMQWERGVKASTASRRTKASGARAAGLGPNQKPPFRFEEDGVVILTGMEAGDGDGGVRYCNQTQRCQEPLKRLIIIWIKREVIPLCRESCSRSCQRPELVCTVEVVKLVLQLQLWNGYKEFQAYINKREKNKATGNVTSAETRPGYKKGVVEPAG</sequence>
<comment type="caution">
    <text evidence="2">The sequence shown here is derived from an EMBL/GenBank/DDBJ whole genome shotgun (WGS) entry which is preliminary data.</text>
</comment>
<evidence type="ECO:0000313" key="3">
    <source>
        <dbReference type="Proteomes" id="UP000076580"/>
    </source>
</evidence>
<feature type="region of interest" description="Disordered" evidence="1">
    <location>
        <begin position="395"/>
        <end position="416"/>
    </location>
</feature>
<reference evidence="2 3" key="1">
    <citation type="journal article" date="2016" name="Sci. Rep.">
        <title>Insights into Adaptations to a Near-Obligate Nematode Endoparasitic Lifestyle from the Finished Genome of Drechmeria coniospora.</title>
        <authorList>
            <person name="Zhang L."/>
            <person name="Zhou Z."/>
            <person name="Guo Q."/>
            <person name="Fokkens L."/>
            <person name="Miskei M."/>
            <person name="Pocsi I."/>
            <person name="Zhang W."/>
            <person name="Chen M."/>
            <person name="Wang L."/>
            <person name="Sun Y."/>
            <person name="Donzelli B.G."/>
            <person name="Gibson D.M."/>
            <person name="Nelson D.R."/>
            <person name="Luo J.G."/>
            <person name="Rep M."/>
            <person name="Liu H."/>
            <person name="Yang S."/>
            <person name="Wang J."/>
            <person name="Krasnoff S.B."/>
            <person name="Xu Y."/>
            <person name="Molnar I."/>
            <person name="Lin M."/>
        </authorList>
    </citation>
    <scope>NUCLEOTIDE SEQUENCE [LARGE SCALE GENOMIC DNA]</scope>
    <source>
        <strain evidence="2 3">ARSEF 6962</strain>
    </source>
</reference>
<dbReference type="EMBL" id="LAYC01000002">
    <property type="protein sequence ID" value="KYK57582.1"/>
    <property type="molecule type" value="Genomic_DNA"/>
</dbReference>